<feature type="compositionally biased region" description="Basic and acidic residues" evidence="1">
    <location>
        <begin position="436"/>
        <end position="462"/>
    </location>
</feature>
<keyword evidence="2" id="KW-1133">Transmembrane helix</keyword>
<feature type="region of interest" description="Disordered" evidence="1">
    <location>
        <begin position="391"/>
        <end position="502"/>
    </location>
</feature>
<feature type="domain" description="Membrane anchor Opy2 N-terminal" evidence="3">
    <location>
        <begin position="46"/>
        <end position="81"/>
    </location>
</feature>
<dbReference type="Proteomes" id="UP000242791">
    <property type="component" value="Unassembled WGS sequence"/>
</dbReference>
<name>A0A1J9R7S4_9EURO</name>
<gene>
    <name evidence="4" type="ORF">ACJ73_04591</name>
</gene>
<proteinExistence type="predicted"/>
<evidence type="ECO:0000259" key="3">
    <source>
        <dbReference type="Pfam" id="PF09463"/>
    </source>
</evidence>
<feature type="compositionally biased region" description="Basic and acidic residues" evidence="1">
    <location>
        <begin position="301"/>
        <end position="321"/>
    </location>
</feature>
<feature type="compositionally biased region" description="Polar residues" evidence="1">
    <location>
        <begin position="463"/>
        <end position="474"/>
    </location>
</feature>
<feature type="transmembrane region" description="Helical" evidence="2">
    <location>
        <begin position="101"/>
        <end position="125"/>
    </location>
</feature>
<sequence>MAAPQIDLGKKSFLSSLRIEIALLPEVLIFVAPVYGRSLNTLFRRCVVNCPAQPPPCPECPEGETCSLISQSCQACQKTVCISLGEVGGVAAPDEPATSNIGAIAGGVIGGLAVIAVLVLAYFYFRKKRANCAATQQWESDSYEKQESLAGSRVTRQSTVGSIASTVLTRASNVIQIAYIPGVTNRSPPDTPGLLVPPVPPLPAGNGNTYNQDQHFFMPGDIRDSVWSQMTEDDRKSISPSLARSSVATTIYRHDAIVSPVPAQQALRAKAAVVSVKSGGITPSESHRSSTPVVPPITASQRDKANAVGAKMDKKNDKAATERKFAGSIVARSMVARPVNLTKSPRSPQSPRSPRSKASTISETDELSNPMITISQASSLRNEPARIAELPGDLSTAIPNPSRVAELPGDHPNKRQSNQSVAVTVIEDSPSIKQSPFDDSHASPDKPKSPTTKPDESEKSTPDENNYSQSSNQLREPYRKPDSENSLQRSMSPFDDKNEVMP</sequence>
<feature type="compositionally biased region" description="Polar residues" evidence="1">
    <location>
        <begin position="281"/>
        <end position="292"/>
    </location>
</feature>
<dbReference type="AlphaFoldDB" id="A0A1J9R7S4"/>
<dbReference type="Pfam" id="PF09463">
    <property type="entry name" value="Opy2"/>
    <property type="match status" value="1"/>
</dbReference>
<evidence type="ECO:0000256" key="1">
    <source>
        <dbReference type="SAM" id="MobiDB-lite"/>
    </source>
</evidence>
<keyword evidence="2" id="KW-0812">Transmembrane</keyword>
<dbReference type="STRING" id="1658174.A0A1J9R7S4"/>
<feature type="region of interest" description="Disordered" evidence="1">
    <location>
        <begin position="279"/>
        <end position="321"/>
    </location>
</feature>
<dbReference type="VEuPathDB" id="FungiDB:ACJ73_04591"/>
<evidence type="ECO:0000313" key="4">
    <source>
        <dbReference type="EMBL" id="OJD24052.1"/>
    </source>
</evidence>
<feature type="region of interest" description="Disordered" evidence="1">
    <location>
        <begin position="336"/>
        <end position="370"/>
    </location>
</feature>
<feature type="compositionally biased region" description="Low complexity" evidence="1">
    <location>
        <begin position="344"/>
        <end position="353"/>
    </location>
</feature>
<dbReference type="EMBL" id="LGTZ01000646">
    <property type="protein sequence ID" value="OJD24052.1"/>
    <property type="molecule type" value="Genomic_DNA"/>
</dbReference>
<organism evidence="4 5">
    <name type="scientific">Blastomyces percursus</name>
    <dbReference type="NCBI Taxonomy" id="1658174"/>
    <lineage>
        <taxon>Eukaryota</taxon>
        <taxon>Fungi</taxon>
        <taxon>Dikarya</taxon>
        <taxon>Ascomycota</taxon>
        <taxon>Pezizomycotina</taxon>
        <taxon>Eurotiomycetes</taxon>
        <taxon>Eurotiomycetidae</taxon>
        <taxon>Onygenales</taxon>
        <taxon>Ajellomycetaceae</taxon>
        <taxon>Blastomyces</taxon>
    </lineage>
</organism>
<reference evidence="4 5" key="1">
    <citation type="submission" date="2015-08" db="EMBL/GenBank/DDBJ databases">
        <title>Emmonsia species relationships and genome sequence.</title>
        <authorList>
            <person name="Cuomo C.A."/>
            <person name="Schwartz I.S."/>
            <person name="Kenyon C."/>
            <person name="De Hoog G.S."/>
            <person name="Govender N.P."/>
            <person name="Botha A."/>
            <person name="Moreno L."/>
            <person name="De Vries M."/>
            <person name="Munoz J.F."/>
            <person name="Stielow J.B."/>
        </authorList>
    </citation>
    <scope>NUCLEOTIDE SEQUENCE [LARGE SCALE GENOMIC DNA]</scope>
    <source>
        <strain evidence="4 5">EI222</strain>
    </source>
</reference>
<keyword evidence="5" id="KW-1185">Reference proteome</keyword>
<evidence type="ECO:0000256" key="2">
    <source>
        <dbReference type="SAM" id="Phobius"/>
    </source>
</evidence>
<dbReference type="OrthoDB" id="2402916at2759"/>
<dbReference type="InterPro" id="IPR018571">
    <property type="entry name" value="Membrane_anchor_Opy2_N"/>
</dbReference>
<keyword evidence="2" id="KW-0472">Membrane</keyword>
<comment type="caution">
    <text evidence="4">The sequence shown here is derived from an EMBL/GenBank/DDBJ whole genome shotgun (WGS) entry which is preliminary data.</text>
</comment>
<feature type="transmembrane region" description="Helical" evidence="2">
    <location>
        <begin position="12"/>
        <end position="35"/>
    </location>
</feature>
<accession>A0A1J9R7S4</accession>
<evidence type="ECO:0000313" key="5">
    <source>
        <dbReference type="Proteomes" id="UP000242791"/>
    </source>
</evidence>
<protein>
    <recommendedName>
        <fullName evidence="3">Membrane anchor Opy2 N-terminal domain-containing protein</fullName>
    </recommendedName>
</protein>